<evidence type="ECO:0000313" key="2">
    <source>
        <dbReference type="Proteomes" id="UP001055879"/>
    </source>
</evidence>
<dbReference type="EMBL" id="CM042050">
    <property type="protein sequence ID" value="KAI3735021.1"/>
    <property type="molecule type" value="Genomic_DNA"/>
</dbReference>
<gene>
    <name evidence="1" type="ORF">L6452_14507</name>
</gene>
<sequence length="111" mass="12916">MLDATLNLIVCLELLLIRWDPVDAAELFERDSYVNRYSDAINDLNAALEVEPSLSEAYWSRALVLCHLYEESEKRYRKYLEMKLGNPVVEKELSQLHQTHNALDATNNLFE</sequence>
<protein>
    <submittedName>
        <fullName evidence="1">Uncharacterized protein</fullName>
    </submittedName>
</protein>
<organism evidence="1 2">
    <name type="scientific">Arctium lappa</name>
    <name type="common">Greater burdock</name>
    <name type="synonym">Lappa major</name>
    <dbReference type="NCBI Taxonomy" id="4217"/>
    <lineage>
        <taxon>Eukaryota</taxon>
        <taxon>Viridiplantae</taxon>
        <taxon>Streptophyta</taxon>
        <taxon>Embryophyta</taxon>
        <taxon>Tracheophyta</taxon>
        <taxon>Spermatophyta</taxon>
        <taxon>Magnoliopsida</taxon>
        <taxon>eudicotyledons</taxon>
        <taxon>Gunneridae</taxon>
        <taxon>Pentapetalae</taxon>
        <taxon>asterids</taxon>
        <taxon>campanulids</taxon>
        <taxon>Asterales</taxon>
        <taxon>Asteraceae</taxon>
        <taxon>Carduoideae</taxon>
        <taxon>Cardueae</taxon>
        <taxon>Arctiinae</taxon>
        <taxon>Arctium</taxon>
    </lineage>
</organism>
<evidence type="ECO:0000313" key="1">
    <source>
        <dbReference type="EMBL" id="KAI3735021.1"/>
    </source>
</evidence>
<accession>A0ACB9CL84</accession>
<reference evidence="1 2" key="2">
    <citation type="journal article" date="2022" name="Mol. Ecol. Resour.">
        <title>The genomes of chicory, endive, great burdock and yacon provide insights into Asteraceae paleo-polyploidization history and plant inulin production.</title>
        <authorList>
            <person name="Fan W."/>
            <person name="Wang S."/>
            <person name="Wang H."/>
            <person name="Wang A."/>
            <person name="Jiang F."/>
            <person name="Liu H."/>
            <person name="Zhao H."/>
            <person name="Xu D."/>
            <person name="Zhang Y."/>
        </authorList>
    </citation>
    <scope>NUCLEOTIDE SEQUENCE [LARGE SCALE GENOMIC DNA]</scope>
    <source>
        <strain evidence="2">cv. Niubang</strain>
    </source>
</reference>
<reference evidence="2" key="1">
    <citation type="journal article" date="2022" name="Mol. Ecol. Resour.">
        <title>The genomes of chicory, endive, great burdock and yacon provide insights into Asteraceae palaeo-polyploidization history and plant inulin production.</title>
        <authorList>
            <person name="Fan W."/>
            <person name="Wang S."/>
            <person name="Wang H."/>
            <person name="Wang A."/>
            <person name="Jiang F."/>
            <person name="Liu H."/>
            <person name="Zhao H."/>
            <person name="Xu D."/>
            <person name="Zhang Y."/>
        </authorList>
    </citation>
    <scope>NUCLEOTIDE SEQUENCE [LARGE SCALE GENOMIC DNA]</scope>
    <source>
        <strain evidence="2">cv. Niubang</strain>
    </source>
</reference>
<name>A0ACB9CL84_ARCLA</name>
<proteinExistence type="predicted"/>
<comment type="caution">
    <text evidence="1">The sequence shown here is derived from an EMBL/GenBank/DDBJ whole genome shotgun (WGS) entry which is preliminary data.</text>
</comment>
<dbReference type="Proteomes" id="UP001055879">
    <property type="component" value="Linkage Group LG04"/>
</dbReference>
<keyword evidence="2" id="KW-1185">Reference proteome</keyword>